<gene>
    <name evidence="7" type="ORF">IEO21_05789</name>
</gene>
<dbReference type="GO" id="GO:0015630">
    <property type="term" value="C:microtubule cytoskeleton"/>
    <property type="evidence" value="ECO:0007669"/>
    <property type="project" value="TreeGrafter"/>
</dbReference>
<comment type="caution">
    <text evidence="7">The sequence shown here is derived from an EMBL/GenBank/DDBJ whole genome shotgun (WGS) entry which is preliminary data.</text>
</comment>
<feature type="compositionally biased region" description="Polar residues" evidence="4">
    <location>
        <begin position="812"/>
        <end position="821"/>
    </location>
</feature>
<organism evidence="7 8">
    <name type="scientific">Rhodonia placenta</name>
    <dbReference type="NCBI Taxonomy" id="104341"/>
    <lineage>
        <taxon>Eukaryota</taxon>
        <taxon>Fungi</taxon>
        <taxon>Dikarya</taxon>
        <taxon>Basidiomycota</taxon>
        <taxon>Agaricomycotina</taxon>
        <taxon>Agaricomycetes</taxon>
        <taxon>Polyporales</taxon>
        <taxon>Adustoporiaceae</taxon>
        <taxon>Rhodonia</taxon>
    </lineage>
</organism>
<keyword evidence="1 2" id="KW-0728">SH3 domain</keyword>
<dbReference type="InterPro" id="IPR036028">
    <property type="entry name" value="SH3-like_dom_sf"/>
</dbReference>
<dbReference type="Proteomes" id="UP000639403">
    <property type="component" value="Unassembled WGS sequence"/>
</dbReference>
<protein>
    <recommendedName>
        <fullName evidence="9">SH3 domain-containing protein</fullName>
    </recommendedName>
</protein>
<dbReference type="GO" id="GO:0008104">
    <property type="term" value="P:intracellular protein localization"/>
    <property type="evidence" value="ECO:0007669"/>
    <property type="project" value="TreeGrafter"/>
</dbReference>
<feature type="region of interest" description="Disordered" evidence="4">
    <location>
        <begin position="28"/>
        <end position="65"/>
    </location>
</feature>
<feature type="coiled-coil region" evidence="3">
    <location>
        <begin position="275"/>
        <end position="317"/>
    </location>
</feature>
<evidence type="ECO:0000259" key="5">
    <source>
        <dbReference type="PROSITE" id="PS50002"/>
    </source>
</evidence>
<dbReference type="Gene3D" id="2.30.30.40">
    <property type="entry name" value="SH3 Domains"/>
    <property type="match status" value="1"/>
</dbReference>
<dbReference type="PANTHER" id="PTHR47775">
    <property type="entry name" value="BUD SITE SELECTION PROTEIN 14"/>
    <property type="match status" value="1"/>
</dbReference>
<sequence>MTSVDRRGAGTQDTFDLRDQILPDDHNSLVADHVYHSDEEHSVLEDDSDNEDREDYMDDDDGSSSLSIPNESINFDLVYALHSFAATVEGQANVVKGDSLVLMDDSNSYWWLVRVLKTEEVGYIPAENIETPFERLARLNKHRNVDLASATQAEIEETRNRIVSSPAGHGTPSPTPGPARTTRQMRGVSFIASFSVHRYPPAVWGDEEDEEEDVEWDDEGYEDEDPDLAEEQEERERMSVHQSERGDPMGMVMEPDDGMSWEDGAVEAAQDKTRLQLAIEAEAEAQRARQQQQEQLIAQQRQQAEQEQERQVQMQIRQRIEEQRREQQAQTQVQTQTLRTQSSREQLGIVDVAAGAPTKTLDPAQATETRKISMTPPVARVEDPRPSPTGSSQGSQRRQSDERKRSREEAEAEEAARKKVNGSFTDKGKSGTVSSGGKPAGGAKLRKERDSTDDESGRDRDKKKKTGGMFGGIFGRRKDKDKSRDKGDNASVTSGGSGGEFGRESEESGKSLREHGISSPPPPLAEPTSPVTAMARQQQQQGGYKPQPGQQSQQAPQTPPQAATAQISQHVSTLRQRDQQQQALYQQYLNRSPSTPPEPSYGTQSVAAVLGGSMSFNSSINSASGLNVGSSRPRPGSLVLSPSGMDGQGVGLPDLSVVRVFAGDQLQTEATFKTVLLNNSTTASDLVRQAIQRFRLPAGEDEKDYYLTIKQVEGSSAKLLPHEKPLGVFESLVEAALELPKVKRSSVGSISSVASNLSMHPAIKKLSMNDFTDDSAVKFYLNRKGDDMNDSFLGEDGDATLLVESPQDDNGETSPKARSQYLTVSGSQNSVGAERFSSPSFRFALQLVIYPDDLPDDMVFDPLTEAIVFKHTLRDRSQSSMIMSPGISQTMRKKVFVFPKNVTVAEVIELGLERFGILEGVVDGGDEIEDKLTKRRSSSRVRYGLAVEIGGKGEEFGFCLLTRVLTNPS</sequence>
<feature type="region of interest" description="Disordered" evidence="4">
    <location>
        <begin position="201"/>
        <end position="250"/>
    </location>
</feature>
<dbReference type="SMART" id="SM00326">
    <property type="entry name" value="SH3"/>
    <property type="match status" value="1"/>
</dbReference>
<dbReference type="Pfam" id="PF00018">
    <property type="entry name" value="SH3_1"/>
    <property type="match status" value="1"/>
</dbReference>
<evidence type="ECO:0000259" key="6">
    <source>
        <dbReference type="PROSITE" id="PS50200"/>
    </source>
</evidence>
<feature type="compositionally biased region" description="Low complexity" evidence="4">
    <location>
        <begin position="328"/>
        <end position="346"/>
    </location>
</feature>
<dbReference type="SUPFAM" id="SSF50044">
    <property type="entry name" value="SH3-domain"/>
    <property type="match status" value="1"/>
</dbReference>
<reference evidence="7" key="2">
    <citation type="journal article" name="Front. Microbiol.">
        <title>Degradative Capacity of Two Strains of Rhodonia placenta: From Phenotype to Genotype.</title>
        <authorList>
            <person name="Kolle M."/>
            <person name="Horta M.A.C."/>
            <person name="Nowrousian M."/>
            <person name="Ohm R.A."/>
            <person name="Benz J.P."/>
            <person name="Pilgard A."/>
        </authorList>
    </citation>
    <scope>NUCLEOTIDE SEQUENCE</scope>
    <source>
        <strain evidence="7">FPRL280</strain>
    </source>
</reference>
<dbReference type="InterPro" id="IPR053039">
    <property type="entry name" value="Polarity_Bud-Selection_Reg"/>
</dbReference>
<feature type="compositionally biased region" description="Basic and acidic residues" evidence="4">
    <location>
        <begin position="501"/>
        <end position="516"/>
    </location>
</feature>
<dbReference type="FunFam" id="2.30.30.40:FF:000035">
    <property type="entry name" value="SH3 domain containing protein"/>
    <property type="match status" value="1"/>
</dbReference>
<feature type="compositionally biased region" description="Basic and acidic residues" evidence="4">
    <location>
        <begin position="476"/>
        <end position="488"/>
    </location>
</feature>
<evidence type="ECO:0000256" key="1">
    <source>
        <dbReference type="ARBA" id="ARBA00022443"/>
    </source>
</evidence>
<feature type="compositionally biased region" description="Basic and acidic residues" evidence="4">
    <location>
        <begin position="234"/>
        <end position="247"/>
    </location>
</feature>
<feature type="domain" description="SH3" evidence="5">
    <location>
        <begin position="73"/>
        <end position="134"/>
    </location>
</feature>
<dbReference type="EMBL" id="JADOXO010000113">
    <property type="protein sequence ID" value="KAF9813053.1"/>
    <property type="molecule type" value="Genomic_DNA"/>
</dbReference>
<reference evidence="7" key="1">
    <citation type="submission" date="2020-11" db="EMBL/GenBank/DDBJ databases">
        <authorList>
            <person name="Koelle M."/>
            <person name="Horta M.A.C."/>
            <person name="Nowrousian M."/>
            <person name="Ohm R.A."/>
            <person name="Benz P."/>
            <person name="Pilgard A."/>
        </authorList>
    </citation>
    <scope>NUCLEOTIDE SEQUENCE</scope>
    <source>
        <strain evidence="7">FPRL280</strain>
    </source>
</reference>
<dbReference type="AlphaFoldDB" id="A0A8H7P1J0"/>
<evidence type="ECO:0000256" key="4">
    <source>
        <dbReference type="SAM" id="MobiDB-lite"/>
    </source>
</evidence>
<dbReference type="SMART" id="SM00314">
    <property type="entry name" value="RA"/>
    <property type="match status" value="1"/>
</dbReference>
<dbReference type="SUPFAM" id="SSF54236">
    <property type="entry name" value="Ubiquitin-like"/>
    <property type="match status" value="1"/>
</dbReference>
<dbReference type="InterPro" id="IPR029071">
    <property type="entry name" value="Ubiquitin-like_domsf"/>
</dbReference>
<feature type="compositionally biased region" description="Acidic residues" evidence="4">
    <location>
        <begin position="205"/>
        <end position="233"/>
    </location>
</feature>
<feature type="domain" description="Ras-associating" evidence="6">
    <location>
        <begin position="654"/>
        <end position="786"/>
    </location>
</feature>
<dbReference type="InterPro" id="IPR001452">
    <property type="entry name" value="SH3_domain"/>
</dbReference>
<dbReference type="PANTHER" id="PTHR47775:SF1">
    <property type="entry name" value="BUD SITE SELECTION PROTEIN 14"/>
    <property type="match status" value="1"/>
</dbReference>
<name>A0A8H7P1J0_9APHY</name>
<dbReference type="GO" id="GO:0007165">
    <property type="term" value="P:signal transduction"/>
    <property type="evidence" value="ECO:0007669"/>
    <property type="project" value="InterPro"/>
</dbReference>
<evidence type="ECO:0000256" key="2">
    <source>
        <dbReference type="PROSITE-ProRule" id="PRU00192"/>
    </source>
</evidence>
<accession>A0A8H7P1J0</accession>
<feature type="region of interest" description="Disordered" evidence="4">
    <location>
        <begin position="320"/>
        <end position="580"/>
    </location>
</feature>
<feature type="compositionally biased region" description="Basic and acidic residues" evidence="4">
    <location>
        <begin position="28"/>
        <end position="44"/>
    </location>
</feature>
<feature type="compositionally biased region" description="Basic and acidic residues" evidence="4">
    <location>
        <begin position="398"/>
        <end position="417"/>
    </location>
</feature>
<dbReference type="PROSITE" id="PS50200">
    <property type="entry name" value="RA"/>
    <property type="match status" value="1"/>
</dbReference>
<feature type="compositionally biased region" description="Low complexity" evidence="4">
    <location>
        <begin position="526"/>
        <end position="566"/>
    </location>
</feature>
<proteinExistence type="predicted"/>
<feature type="compositionally biased region" description="Basic and acidic residues" evidence="4">
    <location>
        <begin position="445"/>
        <end position="460"/>
    </location>
</feature>
<feature type="compositionally biased region" description="Low complexity" evidence="4">
    <location>
        <begin position="388"/>
        <end position="397"/>
    </location>
</feature>
<dbReference type="GO" id="GO:0030950">
    <property type="term" value="P:establishment or maintenance of actin cytoskeleton polarity"/>
    <property type="evidence" value="ECO:0007669"/>
    <property type="project" value="TreeGrafter"/>
</dbReference>
<evidence type="ECO:0008006" key="9">
    <source>
        <dbReference type="Google" id="ProtNLM"/>
    </source>
</evidence>
<feature type="region of interest" description="Disordered" evidence="4">
    <location>
        <begin position="160"/>
        <end position="182"/>
    </location>
</feature>
<keyword evidence="3" id="KW-0175">Coiled coil</keyword>
<evidence type="ECO:0000313" key="7">
    <source>
        <dbReference type="EMBL" id="KAF9813053.1"/>
    </source>
</evidence>
<feature type="region of interest" description="Disordered" evidence="4">
    <location>
        <begin position="801"/>
        <end position="821"/>
    </location>
</feature>
<dbReference type="InterPro" id="IPR000159">
    <property type="entry name" value="RA_dom"/>
</dbReference>
<dbReference type="GO" id="GO:0051286">
    <property type="term" value="C:cell tip"/>
    <property type="evidence" value="ECO:0007669"/>
    <property type="project" value="TreeGrafter"/>
</dbReference>
<dbReference type="PROSITE" id="PS50002">
    <property type="entry name" value="SH3"/>
    <property type="match status" value="1"/>
</dbReference>
<feature type="compositionally biased region" description="Acidic residues" evidence="4">
    <location>
        <begin position="45"/>
        <end position="62"/>
    </location>
</feature>
<evidence type="ECO:0000313" key="8">
    <source>
        <dbReference type="Proteomes" id="UP000639403"/>
    </source>
</evidence>
<dbReference type="CDD" id="cd17043">
    <property type="entry name" value="RA"/>
    <property type="match status" value="1"/>
</dbReference>
<dbReference type="Gene3D" id="3.10.20.90">
    <property type="entry name" value="Phosphatidylinositol 3-kinase Catalytic Subunit, Chain A, domain 1"/>
    <property type="match status" value="1"/>
</dbReference>
<evidence type="ECO:0000256" key="3">
    <source>
        <dbReference type="SAM" id="Coils"/>
    </source>
</evidence>
<dbReference type="Pfam" id="PF00788">
    <property type="entry name" value="RA"/>
    <property type="match status" value="1"/>
</dbReference>